<dbReference type="PROSITE" id="PS51257">
    <property type="entry name" value="PROKAR_LIPOPROTEIN"/>
    <property type="match status" value="1"/>
</dbReference>
<accession>A0ABN1E403</accession>
<gene>
    <name evidence="1" type="ORF">GCM10009098_28270</name>
</gene>
<protein>
    <recommendedName>
        <fullName evidence="3">VCBS repeat-containing protein</fullName>
    </recommendedName>
</protein>
<dbReference type="RefSeq" id="WP_226767506.1">
    <property type="nucleotide sequence ID" value="NZ_BAAAEO010000004.1"/>
</dbReference>
<name>A0ABN1E403_9GAMM</name>
<evidence type="ECO:0000313" key="2">
    <source>
        <dbReference type="Proteomes" id="UP001501169"/>
    </source>
</evidence>
<evidence type="ECO:0008006" key="3">
    <source>
        <dbReference type="Google" id="ProtNLM"/>
    </source>
</evidence>
<dbReference type="EMBL" id="BAAAEO010000004">
    <property type="protein sequence ID" value="GAA0558639.1"/>
    <property type="molecule type" value="Genomic_DNA"/>
</dbReference>
<comment type="caution">
    <text evidence="1">The sequence shown here is derived from an EMBL/GenBank/DDBJ whole genome shotgun (WGS) entry which is preliminary data.</text>
</comment>
<sequence length="357" mass="39052">MTLSRLIAVITLLLPGISIGCDLNEPGPVAATLPSLADAQSTRQVLLSNNVELQVPDADGVLKMHSAESFALLGQISEWPTFSGQISSIKAQPVLLDLDYDGITDAVYVVDVSGLLWFIRLNRSGFSEPVLLADFSETEAVFRQPLQLVQVLAPDGLGAMRRHTMLLVTGSAAQGDILLAVKHTEQRDTPWQVTDLTDRTELDADEPRYGIAEQLWQQIQQGGGWYVKLNQRVIAKPEVYAGVVYLTGAQPTAVGADCSLTDDAQSQLHAFHLHHAGLVYSRRNRDITQQERGSLILTENEQGSLVLSLQHATQQQTLLTELLAIDASCADCVTAVYHQPFPRILRLATFQAEQDAH</sequence>
<dbReference type="Proteomes" id="UP001501169">
    <property type="component" value="Unassembled WGS sequence"/>
</dbReference>
<organism evidence="1 2">
    <name type="scientific">Rheinheimera aquimaris</name>
    <dbReference type="NCBI Taxonomy" id="412437"/>
    <lineage>
        <taxon>Bacteria</taxon>
        <taxon>Pseudomonadati</taxon>
        <taxon>Pseudomonadota</taxon>
        <taxon>Gammaproteobacteria</taxon>
        <taxon>Chromatiales</taxon>
        <taxon>Chromatiaceae</taxon>
        <taxon>Rheinheimera</taxon>
    </lineage>
</organism>
<reference evidence="1 2" key="1">
    <citation type="journal article" date="2019" name="Int. J. Syst. Evol. Microbiol.">
        <title>The Global Catalogue of Microorganisms (GCM) 10K type strain sequencing project: providing services to taxonomists for standard genome sequencing and annotation.</title>
        <authorList>
            <consortium name="The Broad Institute Genomics Platform"/>
            <consortium name="The Broad Institute Genome Sequencing Center for Infectious Disease"/>
            <person name="Wu L."/>
            <person name="Ma J."/>
        </authorList>
    </citation>
    <scope>NUCLEOTIDE SEQUENCE [LARGE SCALE GENOMIC DNA]</scope>
    <source>
        <strain evidence="1 2">JCM 14331</strain>
    </source>
</reference>
<keyword evidence="2" id="KW-1185">Reference proteome</keyword>
<proteinExistence type="predicted"/>
<evidence type="ECO:0000313" key="1">
    <source>
        <dbReference type="EMBL" id="GAA0558639.1"/>
    </source>
</evidence>